<comment type="caution">
    <text evidence="1">The sequence shown here is derived from an EMBL/GenBank/DDBJ whole genome shotgun (WGS) entry which is preliminary data.</text>
</comment>
<organism evidence="1">
    <name type="scientific">marine sediment metagenome</name>
    <dbReference type="NCBI Taxonomy" id="412755"/>
    <lineage>
        <taxon>unclassified sequences</taxon>
        <taxon>metagenomes</taxon>
        <taxon>ecological metagenomes</taxon>
    </lineage>
</organism>
<dbReference type="AlphaFoldDB" id="X1LT19"/>
<dbReference type="EMBL" id="BARV01001530">
    <property type="protein sequence ID" value="GAH97298.1"/>
    <property type="molecule type" value="Genomic_DNA"/>
</dbReference>
<evidence type="ECO:0000313" key="1">
    <source>
        <dbReference type="EMBL" id="GAH97298.1"/>
    </source>
</evidence>
<reference evidence="1" key="1">
    <citation type="journal article" date="2014" name="Front. Microbiol.">
        <title>High frequency of phylogenetically diverse reductive dehalogenase-homologous genes in deep subseafloor sedimentary metagenomes.</title>
        <authorList>
            <person name="Kawai M."/>
            <person name="Futagami T."/>
            <person name="Toyoda A."/>
            <person name="Takaki Y."/>
            <person name="Nishi S."/>
            <person name="Hori S."/>
            <person name="Arai W."/>
            <person name="Tsubouchi T."/>
            <person name="Morono Y."/>
            <person name="Uchiyama I."/>
            <person name="Ito T."/>
            <person name="Fujiyama A."/>
            <person name="Inagaki F."/>
            <person name="Takami H."/>
        </authorList>
    </citation>
    <scope>NUCLEOTIDE SEQUENCE</scope>
    <source>
        <strain evidence="1">Expedition CK06-06</strain>
    </source>
</reference>
<accession>X1LT19</accession>
<gene>
    <name evidence="1" type="ORF">S06H3_04382</name>
</gene>
<protein>
    <submittedName>
        <fullName evidence="1">Uncharacterized protein</fullName>
    </submittedName>
</protein>
<sequence length="222" mass="26046">MNYIRFKGQQQERELIKAILSSSQAAILTKNFPQVSAIGKDLIVPDIDILQVKGKQESKILIGLEVKIAKLRKKKDKIIGFDWKQIYKGIGEAFFYFQYGVNQCGLILGFHENLRDEDVRWLCKYLENNKPLFHKILGSYFNLGIFRYEKGGIYEITKASTNFSYHSIYSNSIYGKEIKKRIERFRNNLLMENFTWNIKLAQECEYAEKERNSLSPRFSSKK</sequence>
<name>X1LT19_9ZZZZ</name>
<proteinExistence type="predicted"/>